<sequence length="105" mass="12480">MDRCSIDRTILRYKNEVGLSDQGLGSMEVWRTKIDDLTRTIDELEARDKCRRIISRYISWLKKHKILHEENIHLQKQARLHELRETEASSIILDSDANGFQRNEE</sequence>
<reference evidence="1 2" key="1">
    <citation type="journal article" date="2021" name="BMC Genomics">
        <title>Datura genome reveals duplications of psychoactive alkaloid biosynthetic genes and high mutation rate following tissue culture.</title>
        <authorList>
            <person name="Rajewski A."/>
            <person name="Carter-House D."/>
            <person name="Stajich J."/>
            <person name="Litt A."/>
        </authorList>
    </citation>
    <scope>NUCLEOTIDE SEQUENCE [LARGE SCALE GENOMIC DNA]</scope>
    <source>
        <strain evidence="1">AR-01</strain>
    </source>
</reference>
<comment type="caution">
    <text evidence="1">The sequence shown here is derived from an EMBL/GenBank/DDBJ whole genome shotgun (WGS) entry which is preliminary data.</text>
</comment>
<keyword evidence="2" id="KW-1185">Reference proteome</keyword>
<proteinExistence type="predicted"/>
<gene>
    <name evidence="1" type="ORF">HAX54_003505</name>
</gene>
<organism evidence="1 2">
    <name type="scientific">Datura stramonium</name>
    <name type="common">Jimsonweed</name>
    <name type="synonym">Common thornapple</name>
    <dbReference type="NCBI Taxonomy" id="4076"/>
    <lineage>
        <taxon>Eukaryota</taxon>
        <taxon>Viridiplantae</taxon>
        <taxon>Streptophyta</taxon>
        <taxon>Embryophyta</taxon>
        <taxon>Tracheophyta</taxon>
        <taxon>Spermatophyta</taxon>
        <taxon>Magnoliopsida</taxon>
        <taxon>eudicotyledons</taxon>
        <taxon>Gunneridae</taxon>
        <taxon>Pentapetalae</taxon>
        <taxon>asterids</taxon>
        <taxon>lamiids</taxon>
        <taxon>Solanales</taxon>
        <taxon>Solanaceae</taxon>
        <taxon>Solanoideae</taxon>
        <taxon>Datureae</taxon>
        <taxon>Datura</taxon>
    </lineage>
</organism>
<evidence type="ECO:0000313" key="2">
    <source>
        <dbReference type="Proteomes" id="UP000823775"/>
    </source>
</evidence>
<accession>A0ABS8RTF5</accession>
<dbReference type="Proteomes" id="UP000823775">
    <property type="component" value="Unassembled WGS sequence"/>
</dbReference>
<name>A0ABS8RTF5_DATST</name>
<dbReference type="EMBL" id="JACEIK010000116">
    <property type="protein sequence ID" value="MCD7450087.1"/>
    <property type="molecule type" value="Genomic_DNA"/>
</dbReference>
<protein>
    <submittedName>
        <fullName evidence="1">Uncharacterized protein</fullName>
    </submittedName>
</protein>
<evidence type="ECO:0000313" key="1">
    <source>
        <dbReference type="EMBL" id="MCD7450087.1"/>
    </source>
</evidence>